<geneLocation type="plasmid" evidence="1">
    <name>unnamed</name>
</geneLocation>
<name>A0AAU8EWE8_9MICC</name>
<organism evidence="1">
    <name type="scientific">Arthrobacter sp. K5</name>
    <dbReference type="NCBI Taxonomy" id="2839623"/>
    <lineage>
        <taxon>Bacteria</taxon>
        <taxon>Bacillati</taxon>
        <taxon>Actinomycetota</taxon>
        <taxon>Actinomycetes</taxon>
        <taxon>Micrococcales</taxon>
        <taxon>Micrococcaceae</taxon>
        <taxon>Arthrobacter</taxon>
    </lineage>
</organism>
<proteinExistence type="predicted"/>
<dbReference type="RefSeq" id="WP_353713533.1">
    <property type="nucleotide sequence ID" value="NZ_CP159280.1"/>
</dbReference>
<protein>
    <submittedName>
        <fullName evidence="1">Uncharacterized protein</fullName>
    </submittedName>
</protein>
<sequence length="79" mass="9064">MPFDPGYVTRKAMTIKHVDRYEGRYLYKSLTFLAEHQDKYPFDAMIDATFTLDGVQEALEKSLAREVTRAAILMDNTSA</sequence>
<reference evidence="1" key="1">
    <citation type="submission" date="2024-06" db="EMBL/GenBank/DDBJ databases">
        <title>Biodegradation of dimethachlon by Arthrobacter sp. K5: mechanistic insights and ecological implications.</title>
        <authorList>
            <person name="Hu S."/>
            <person name="Lu P."/>
        </authorList>
    </citation>
    <scope>NUCLEOTIDE SEQUENCE</scope>
    <source>
        <strain evidence="1">K5</strain>
        <plasmid evidence="1">unnamed</plasmid>
    </source>
</reference>
<accession>A0AAU8EWE8</accession>
<dbReference type="AlphaFoldDB" id="A0AAU8EWE8"/>
<keyword evidence="1" id="KW-0614">Plasmid</keyword>
<evidence type="ECO:0000313" key="1">
    <source>
        <dbReference type="EMBL" id="XCH13829.1"/>
    </source>
</evidence>
<gene>
    <name evidence="1" type="ORF">ABRP34_23565</name>
</gene>
<dbReference type="EMBL" id="CP159280">
    <property type="protein sequence ID" value="XCH13829.1"/>
    <property type="molecule type" value="Genomic_DNA"/>
</dbReference>